<evidence type="ECO:0000313" key="2">
    <source>
        <dbReference type="Proteomes" id="UP001341259"/>
    </source>
</evidence>
<sequence>MHAVEVRPAASAEAAAVSQLLAAVIRESYAGRLEKNAVERLVSVNCCCQ</sequence>
<evidence type="ECO:0008006" key="3">
    <source>
        <dbReference type="Google" id="ProtNLM"/>
    </source>
</evidence>
<name>A0ABZ1P4S5_STRVL</name>
<keyword evidence="2" id="KW-1185">Reference proteome</keyword>
<gene>
    <name evidence="1" type="ORF">OHB29_39645</name>
</gene>
<dbReference type="Proteomes" id="UP001341259">
    <property type="component" value="Chromosome"/>
</dbReference>
<dbReference type="EMBL" id="CP107906">
    <property type="protein sequence ID" value="WUG98605.1"/>
    <property type="molecule type" value="Genomic_DNA"/>
</dbReference>
<reference evidence="1 2" key="1">
    <citation type="submission" date="2022-10" db="EMBL/GenBank/DDBJ databases">
        <title>The complete genomes of actinobacterial strains from the NBC collection.</title>
        <authorList>
            <person name="Joergensen T.S."/>
            <person name="Alvarez Arevalo M."/>
            <person name="Sterndorff E.B."/>
            <person name="Faurdal D."/>
            <person name="Vuksanovic O."/>
            <person name="Mourched A.-S."/>
            <person name="Charusanti P."/>
            <person name="Shaw S."/>
            <person name="Blin K."/>
            <person name="Weber T."/>
        </authorList>
    </citation>
    <scope>NUCLEOTIDE SEQUENCE [LARGE SCALE GENOMIC DNA]</scope>
    <source>
        <strain evidence="1 2">NBC_00456</strain>
    </source>
</reference>
<organism evidence="1 2">
    <name type="scientific">Streptomyces violaceus</name>
    <name type="common">Streptomyces venezuelae</name>
    <dbReference type="NCBI Taxonomy" id="1936"/>
    <lineage>
        <taxon>Bacteria</taxon>
        <taxon>Bacillati</taxon>
        <taxon>Actinomycetota</taxon>
        <taxon>Actinomycetes</taxon>
        <taxon>Kitasatosporales</taxon>
        <taxon>Streptomycetaceae</taxon>
        <taxon>Streptomyces</taxon>
    </lineage>
</organism>
<protein>
    <recommendedName>
        <fullName evidence="3">N-acetyltransferase domain-containing protein</fullName>
    </recommendedName>
</protein>
<accession>A0ABZ1P4S5</accession>
<evidence type="ECO:0000313" key="1">
    <source>
        <dbReference type="EMBL" id="WUG98605.1"/>
    </source>
</evidence>
<proteinExistence type="predicted"/>
<dbReference type="RefSeq" id="WP_328346598.1">
    <property type="nucleotide sequence ID" value="NZ_CP107906.1"/>
</dbReference>